<keyword evidence="3" id="KW-1185">Reference proteome</keyword>
<dbReference type="PIRSF" id="PIRSF029171">
    <property type="entry name" value="Esterase_LipA"/>
    <property type="match status" value="1"/>
</dbReference>
<evidence type="ECO:0000313" key="3">
    <source>
        <dbReference type="Proteomes" id="UP000006304"/>
    </source>
</evidence>
<dbReference type="EMBL" id="CP003876">
    <property type="protein sequence ID" value="AFU03927.1"/>
    <property type="molecule type" value="Genomic_DNA"/>
</dbReference>
<dbReference type="Gene3D" id="3.40.50.1820">
    <property type="entry name" value="alpha/beta hydrolase"/>
    <property type="match status" value="1"/>
</dbReference>
<dbReference type="InterPro" id="IPR029058">
    <property type="entry name" value="AB_hydrolase_fold"/>
</dbReference>
<sequence length="488" mass="50663">MRTSISNATPPVAAKQSGPRSRGAVFGVIVALIFGLMTCAGVVAPAASAGPPLPENDPFYAAPPGFEQTEPGTILRSRPVTVAALNLFPVRVRAWQLLYRTTDFNDQPYTSVTTVMVPEGPAKPRPLLSYQTAVDAIAGMCSASYSLQQGSPIDFGNPAGPLTAGAGAAEILLAASGLARGWAVAIPDQGGTQHRFATPREPGYVVLDGIRAAERFDPLGLDGPRTPVTLWGYSGGGIATAWTAEMQPEYAPELNIAGAAVGAPVADLFGGLKAVNGGLLGGLIPIAVAAIAKDSPEFAAAIDRYMSPEGQALVADVHGRCTSQTALNTTLHELLRHFSLPDVTRYLSVSLDELLQDPVIRTAIEERTLGRRAPSAPVYLYNSVNDEVSTAAGADGLAQSYCAAGTSVTYRRDQFPPLVSPHVNFAVMGAPDAFNWLVRRAEGQPAQPGCDIRTMPSTLLDPAAIGTLGSSVGAALSAMLGLPLGAGR</sequence>
<gene>
    <name evidence="2" type="ORF">O3I_029890</name>
</gene>
<feature type="transmembrane region" description="Helical" evidence="1">
    <location>
        <begin position="24"/>
        <end position="47"/>
    </location>
</feature>
<keyword evidence="1" id="KW-0472">Membrane</keyword>
<dbReference type="Pfam" id="PF03583">
    <property type="entry name" value="LIP"/>
    <property type="match status" value="1"/>
</dbReference>
<evidence type="ECO:0000313" key="2">
    <source>
        <dbReference type="EMBL" id="AFU03927.1"/>
    </source>
</evidence>
<reference evidence="2 3" key="1">
    <citation type="journal article" date="2012" name="J. Bacteriol.">
        <title>Complete genome sequence of Nocardia brasiliensis HUJEG-1.</title>
        <authorList>
            <person name="Vera-Cabrera L."/>
            <person name="Ortiz-Lopez R."/>
            <person name="Elizondo-Gonzalez R."/>
            <person name="Perez-Maya A.A."/>
            <person name="Ocampo-Candiani J."/>
        </authorList>
    </citation>
    <scope>NUCLEOTIDE SEQUENCE [LARGE SCALE GENOMIC DNA]</scope>
    <source>
        <strain evidence="3">ATCC 700358</strain>
    </source>
</reference>
<dbReference type="SUPFAM" id="SSF53474">
    <property type="entry name" value="alpha/beta-Hydrolases"/>
    <property type="match status" value="1"/>
</dbReference>
<dbReference type="KEGG" id="nbr:O3I_029890"/>
<dbReference type="HOGENOM" id="CLU_029538_5_0_11"/>
<keyword evidence="1" id="KW-0812">Transmembrane</keyword>
<dbReference type="GO" id="GO:0016042">
    <property type="term" value="P:lipid catabolic process"/>
    <property type="evidence" value="ECO:0007669"/>
    <property type="project" value="InterPro"/>
</dbReference>
<dbReference type="GO" id="GO:0004806">
    <property type="term" value="F:triacylglycerol lipase activity"/>
    <property type="evidence" value="ECO:0007669"/>
    <property type="project" value="InterPro"/>
</dbReference>
<dbReference type="Proteomes" id="UP000006304">
    <property type="component" value="Chromosome"/>
</dbReference>
<protein>
    <submittedName>
        <fullName evidence="2">Triacylglycerol lipase</fullName>
    </submittedName>
</protein>
<dbReference type="eggNOG" id="COG1073">
    <property type="taxonomic scope" value="Bacteria"/>
</dbReference>
<dbReference type="RefSeq" id="WP_014986782.1">
    <property type="nucleotide sequence ID" value="NC_018681.1"/>
</dbReference>
<dbReference type="PANTHER" id="PTHR34853">
    <property type="match status" value="1"/>
</dbReference>
<dbReference type="InterPro" id="IPR005152">
    <property type="entry name" value="Lipase_secreted"/>
</dbReference>
<dbReference type="PANTHER" id="PTHR34853:SF1">
    <property type="entry name" value="LIPASE 5"/>
    <property type="match status" value="1"/>
</dbReference>
<accession>K0F2G4</accession>
<evidence type="ECO:0000256" key="1">
    <source>
        <dbReference type="SAM" id="Phobius"/>
    </source>
</evidence>
<proteinExistence type="predicted"/>
<keyword evidence="1" id="KW-1133">Transmembrane helix</keyword>
<organism evidence="2 3">
    <name type="scientific">Nocardia brasiliensis (strain ATCC 700358 / HUJEG-1)</name>
    <dbReference type="NCBI Taxonomy" id="1133849"/>
    <lineage>
        <taxon>Bacteria</taxon>
        <taxon>Bacillati</taxon>
        <taxon>Actinomycetota</taxon>
        <taxon>Actinomycetes</taxon>
        <taxon>Mycobacteriales</taxon>
        <taxon>Nocardiaceae</taxon>
        <taxon>Nocardia</taxon>
    </lineage>
</organism>
<name>K0F2G4_NOCB7</name>
<dbReference type="AlphaFoldDB" id="K0F2G4"/>
<dbReference type="STRING" id="1133849.O3I_029890"/>
<dbReference type="Gene3D" id="1.10.260.130">
    <property type="match status" value="1"/>
</dbReference>